<dbReference type="Gene3D" id="3.40.50.150">
    <property type="entry name" value="Vaccinia Virus protein VP39"/>
    <property type="match status" value="1"/>
</dbReference>
<keyword evidence="2" id="KW-0808">Transferase</keyword>
<feature type="compositionally biased region" description="Basic and acidic residues" evidence="1">
    <location>
        <begin position="13"/>
        <end position="24"/>
    </location>
</feature>
<name>A0A0F4Z081_RASE3</name>
<evidence type="ECO:0000256" key="1">
    <source>
        <dbReference type="SAM" id="MobiDB-lite"/>
    </source>
</evidence>
<organism evidence="2 3">
    <name type="scientific">Rasamsonia emersonii (strain ATCC 16479 / CBS 393.64 / IMI 116815)</name>
    <dbReference type="NCBI Taxonomy" id="1408163"/>
    <lineage>
        <taxon>Eukaryota</taxon>
        <taxon>Fungi</taxon>
        <taxon>Dikarya</taxon>
        <taxon>Ascomycota</taxon>
        <taxon>Pezizomycotina</taxon>
        <taxon>Eurotiomycetes</taxon>
        <taxon>Eurotiomycetidae</taxon>
        <taxon>Eurotiales</taxon>
        <taxon>Trichocomaceae</taxon>
        <taxon>Rasamsonia</taxon>
    </lineage>
</organism>
<evidence type="ECO:0000313" key="2">
    <source>
        <dbReference type="EMBL" id="KKA23914.1"/>
    </source>
</evidence>
<sequence length="358" mass="41104">MTPDPQPSSNPHENIEADDNHSDADSAFAGSIGDASYTSSISASVRNYVYENGRRYHAFKSGEHLLPNDEREQDRMDLAHHIYLMLTGGKLYLAPIVNPQRVLDLGTGTGKWPPFNTVGLSTCSGLISIIFTGIWAIDFADEHPNAFVIGNDLSPIQPSWVPPNLQFEVDDFESDWSYSQPFDFIHGREMEGMVKDFDRLFAQTYKYLRPGGWAEFQTIELNCFCDDDSRTKAAAWVAWSNNLHEAARRFGKNMRTVRTWPERLKRAGFQNVQTVVYPLPFNPWPKDPKLKEIGRYQQLHMYEGMTSYSLRLYTSVLNWKKEEVEAMLEEVRKVLKDRTCHIYTMVHFVFGQKPENAT</sequence>
<proteinExistence type="predicted"/>
<keyword evidence="3" id="KW-1185">Reference proteome</keyword>
<dbReference type="AlphaFoldDB" id="A0A0F4Z081"/>
<dbReference type="SUPFAM" id="SSF53335">
    <property type="entry name" value="S-adenosyl-L-methionine-dependent methyltransferases"/>
    <property type="match status" value="2"/>
</dbReference>
<keyword evidence="2" id="KW-0489">Methyltransferase</keyword>
<dbReference type="PANTHER" id="PTHR43591:SF31">
    <property type="entry name" value="LAEA-LIKE, PUTATIVE (AFU_ORTHOLOGUE AFUA_8G01930)-RELATED"/>
    <property type="match status" value="1"/>
</dbReference>
<dbReference type="OrthoDB" id="2013972at2759"/>
<gene>
    <name evidence="2" type="ORF">T310_2063</name>
</gene>
<feature type="region of interest" description="Disordered" evidence="1">
    <location>
        <begin position="1"/>
        <end position="28"/>
    </location>
</feature>
<dbReference type="InterPro" id="IPR029063">
    <property type="entry name" value="SAM-dependent_MTases_sf"/>
</dbReference>
<dbReference type="GeneID" id="25314414"/>
<dbReference type="PANTHER" id="PTHR43591">
    <property type="entry name" value="METHYLTRANSFERASE"/>
    <property type="match status" value="1"/>
</dbReference>
<dbReference type="Proteomes" id="UP000053958">
    <property type="component" value="Unassembled WGS sequence"/>
</dbReference>
<accession>A0A0F4Z081</accession>
<evidence type="ECO:0000313" key="3">
    <source>
        <dbReference type="Proteomes" id="UP000053958"/>
    </source>
</evidence>
<dbReference type="GO" id="GO:0008168">
    <property type="term" value="F:methyltransferase activity"/>
    <property type="evidence" value="ECO:0007669"/>
    <property type="project" value="UniProtKB-KW"/>
</dbReference>
<dbReference type="RefSeq" id="XP_013330526.1">
    <property type="nucleotide sequence ID" value="XM_013475072.1"/>
</dbReference>
<dbReference type="Pfam" id="PF13489">
    <property type="entry name" value="Methyltransf_23"/>
    <property type="match status" value="1"/>
</dbReference>
<comment type="caution">
    <text evidence="2">The sequence shown here is derived from an EMBL/GenBank/DDBJ whole genome shotgun (WGS) entry which is preliminary data.</text>
</comment>
<reference evidence="2 3" key="1">
    <citation type="submission" date="2015-04" db="EMBL/GenBank/DDBJ databases">
        <authorList>
            <person name="Heijne W.H."/>
            <person name="Fedorova N.D."/>
            <person name="Nierman W.C."/>
            <person name="Vollebregt A.W."/>
            <person name="Zhao Z."/>
            <person name="Wu L."/>
            <person name="Kumar M."/>
            <person name="Stam H."/>
            <person name="van den Berg M.A."/>
            <person name="Pel H.J."/>
        </authorList>
    </citation>
    <scope>NUCLEOTIDE SEQUENCE [LARGE SCALE GENOMIC DNA]</scope>
    <source>
        <strain evidence="2 3">CBS 393.64</strain>
    </source>
</reference>
<dbReference type="CDD" id="cd02440">
    <property type="entry name" value="AdoMet_MTases"/>
    <property type="match status" value="1"/>
</dbReference>
<protein>
    <submittedName>
        <fullName evidence="2">Methyltransferase LaeA-like protein</fullName>
    </submittedName>
</protein>
<dbReference type="STRING" id="1408163.A0A0F4Z081"/>
<dbReference type="EMBL" id="LASV01000082">
    <property type="protein sequence ID" value="KKA23914.1"/>
    <property type="molecule type" value="Genomic_DNA"/>
</dbReference>
<dbReference type="GO" id="GO:0032259">
    <property type="term" value="P:methylation"/>
    <property type="evidence" value="ECO:0007669"/>
    <property type="project" value="UniProtKB-KW"/>
</dbReference>